<evidence type="ECO:0000256" key="3">
    <source>
        <dbReference type="ARBA" id="ARBA00022989"/>
    </source>
</evidence>
<feature type="domain" description="RING-type" evidence="7">
    <location>
        <begin position="222"/>
        <end position="264"/>
    </location>
</feature>
<organism evidence="8 9">
    <name type="scientific">Helicostylum pulchrum</name>
    <dbReference type="NCBI Taxonomy" id="562976"/>
    <lineage>
        <taxon>Eukaryota</taxon>
        <taxon>Fungi</taxon>
        <taxon>Fungi incertae sedis</taxon>
        <taxon>Mucoromycota</taxon>
        <taxon>Mucoromycotina</taxon>
        <taxon>Mucoromycetes</taxon>
        <taxon>Mucorales</taxon>
        <taxon>Mucorineae</taxon>
        <taxon>Mucoraceae</taxon>
        <taxon>Helicostylum</taxon>
    </lineage>
</organism>
<keyword evidence="5" id="KW-0479">Metal-binding</keyword>
<evidence type="ECO:0000313" key="9">
    <source>
        <dbReference type="Proteomes" id="UP001476247"/>
    </source>
</evidence>
<evidence type="ECO:0000256" key="2">
    <source>
        <dbReference type="ARBA" id="ARBA00022692"/>
    </source>
</evidence>
<dbReference type="Gene3D" id="3.30.40.10">
    <property type="entry name" value="Zinc/RING finger domain, C3HC4 (zinc finger)"/>
    <property type="match status" value="1"/>
</dbReference>
<feature type="transmembrane region" description="Helical" evidence="6">
    <location>
        <begin position="6"/>
        <end position="27"/>
    </location>
</feature>
<evidence type="ECO:0000256" key="5">
    <source>
        <dbReference type="PROSITE-ProRule" id="PRU00175"/>
    </source>
</evidence>
<keyword evidence="4 6" id="KW-0472">Membrane</keyword>
<accession>A0ABP9XNT6</accession>
<dbReference type="EMBL" id="BAABUJ010000005">
    <property type="protein sequence ID" value="GAA5795712.1"/>
    <property type="molecule type" value="Genomic_DNA"/>
</dbReference>
<dbReference type="InterPro" id="IPR001841">
    <property type="entry name" value="Znf_RING"/>
</dbReference>
<keyword evidence="2 6" id="KW-0812">Transmembrane</keyword>
<dbReference type="PANTHER" id="PTHR43628">
    <property type="entry name" value="ACTIVATOR OF C KINASE PROTEIN 1-RELATED"/>
    <property type="match status" value="1"/>
</dbReference>
<dbReference type="SUPFAM" id="SSF81901">
    <property type="entry name" value="HCP-like"/>
    <property type="match status" value="2"/>
</dbReference>
<comment type="subcellular location">
    <subcellularLocation>
        <location evidence="1">Membrane</location>
    </subcellularLocation>
</comment>
<dbReference type="SUPFAM" id="SSF57850">
    <property type="entry name" value="RING/U-box"/>
    <property type="match status" value="1"/>
</dbReference>
<dbReference type="Pfam" id="PF13639">
    <property type="entry name" value="zf-RING_2"/>
    <property type="match status" value="1"/>
</dbReference>
<dbReference type="Pfam" id="PF08238">
    <property type="entry name" value="Sel1"/>
    <property type="match status" value="7"/>
</dbReference>
<dbReference type="PROSITE" id="PS50089">
    <property type="entry name" value="ZF_RING_2"/>
    <property type="match status" value="1"/>
</dbReference>
<dbReference type="InterPro" id="IPR003137">
    <property type="entry name" value="PA_domain"/>
</dbReference>
<dbReference type="SMART" id="SM00184">
    <property type="entry name" value="RING"/>
    <property type="match status" value="1"/>
</dbReference>
<evidence type="ECO:0000256" key="1">
    <source>
        <dbReference type="ARBA" id="ARBA00004370"/>
    </source>
</evidence>
<evidence type="ECO:0000313" key="8">
    <source>
        <dbReference type="EMBL" id="GAA5795712.1"/>
    </source>
</evidence>
<dbReference type="SMART" id="SM00671">
    <property type="entry name" value="SEL1"/>
    <property type="match status" value="7"/>
</dbReference>
<dbReference type="InterPro" id="IPR052945">
    <property type="entry name" value="Mitotic_Regulator"/>
</dbReference>
<evidence type="ECO:0000256" key="6">
    <source>
        <dbReference type="SAM" id="Phobius"/>
    </source>
</evidence>
<keyword evidence="5" id="KW-0863">Zinc-finger</keyword>
<keyword evidence="9" id="KW-1185">Reference proteome</keyword>
<dbReference type="InterPro" id="IPR011990">
    <property type="entry name" value="TPR-like_helical_dom_sf"/>
</dbReference>
<protein>
    <recommendedName>
        <fullName evidence="7">RING-type domain-containing protein</fullName>
    </recommendedName>
</protein>
<name>A0ABP9XNT6_9FUNG</name>
<gene>
    <name evidence="8" type="ORF">HPULCUR_001074</name>
</gene>
<evidence type="ECO:0000256" key="4">
    <source>
        <dbReference type="ARBA" id="ARBA00023136"/>
    </source>
</evidence>
<sequence length="595" mass="67901">MKIGWLYPLLFGTCYVFNAHGSLLVIATNETYADRIASFGPRLSENGKVGYLVEPFTDPTGCSRVNAPCSDWVALVRRGGCSFITKVRNMQASGAIAVAVGDPEHQSGWITMYAPGDTSDITIPSVFLARNEYKALLYLSKVVDSPMTILLRMDDFITWPLLDILMVIFVSPSIMMIFIYISWQLRLKNRKQLEVAPMEFVVQLGLKQFSFEKLKENEAEECAICLEDYINGEQLRVLPCRHDFHTYCVDAWLTTQKKFCPILQPLSAEEWYNQGKTLYINGNFKESIQCYLKAAEGQHVESLRELGYAYKIGKGVEANYTKSIEWYYIADKNSGYAGNNSARLCIAEMFREGGPGLDQDFKQALTWYKKVIDNIHDTNSNNYAYSRMGELFETGGPGIERSHSSAKFWYEKCRSSDYPWMIIASFYRDGGYGIEKNYVKAIVWYSQVKEGKYIYEASFNMGFMYQHGGYGITKDYKEALICYERAISNNLFDSRIHIGQIYEVGGYGVPKNGEAALKWYQSALKNGNENAREYIESYNNTLLPIVLPTTEELKEEQQKLQKAYKKILSLKAELELNDAGVRDFLDRGNTFTRNT</sequence>
<dbReference type="Pfam" id="PF02225">
    <property type="entry name" value="PA"/>
    <property type="match status" value="1"/>
</dbReference>
<proteinExistence type="predicted"/>
<dbReference type="Proteomes" id="UP001476247">
    <property type="component" value="Unassembled WGS sequence"/>
</dbReference>
<keyword evidence="5" id="KW-0862">Zinc</keyword>
<comment type="caution">
    <text evidence="8">The sequence shown here is derived from an EMBL/GenBank/DDBJ whole genome shotgun (WGS) entry which is preliminary data.</text>
</comment>
<keyword evidence="3 6" id="KW-1133">Transmembrane helix</keyword>
<reference evidence="8 9" key="1">
    <citation type="submission" date="2024-04" db="EMBL/GenBank/DDBJ databases">
        <title>genome sequences of Mucor flavus KT1a and Helicostylum pulchrum KT1b strains isolation_sourced from the surface of a dry-aged beef.</title>
        <authorList>
            <person name="Toyotome T."/>
            <person name="Hosono M."/>
            <person name="Torimaru M."/>
            <person name="Fukuda K."/>
            <person name="Mikami N."/>
        </authorList>
    </citation>
    <scope>NUCLEOTIDE SEQUENCE [LARGE SCALE GENOMIC DNA]</scope>
    <source>
        <strain evidence="8 9">KT1b</strain>
    </source>
</reference>
<evidence type="ECO:0000259" key="7">
    <source>
        <dbReference type="PROSITE" id="PS50089"/>
    </source>
</evidence>
<dbReference type="SUPFAM" id="SSF52025">
    <property type="entry name" value="PA domain"/>
    <property type="match status" value="1"/>
</dbReference>
<dbReference type="Gene3D" id="1.25.40.10">
    <property type="entry name" value="Tetratricopeptide repeat domain"/>
    <property type="match status" value="2"/>
</dbReference>
<dbReference type="PANTHER" id="PTHR43628:SF1">
    <property type="entry name" value="CHITIN SYNTHASE REGULATORY FACTOR 2-RELATED"/>
    <property type="match status" value="1"/>
</dbReference>
<dbReference type="InterPro" id="IPR046450">
    <property type="entry name" value="PA_dom_sf"/>
</dbReference>
<dbReference type="InterPro" id="IPR006597">
    <property type="entry name" value="Sel1-like"/>
</dbReference>
<dbReference type="Gene3D" id="3.50.30.30">
    <property type="match status" value="1"/>
</dbReference>
<feature type="transmembrane region" description="Helical" evidence="6">
    <location>
        <begin position="161"/>
        <end position="183"/>
    </location>
</feature>
<dbReference type="InterPro" id="IPR013083">
    <property type="entry name" value="Znf_RING/FYVE/PHD"/>
</dbReference>